<dbReference type="AlphaFoldDB" id="A0A0A2FR86"/>
<reference evidence="2 3" key="1">
    <citation type="submission" date="2014-08" db="EMBL/GenBank/DDBJ databases">
        <title>Porphyromonas gulae strain:COT-052_OH3439 Genome sequencing.</title>
        <authorList>
            <person name="Wallis C."/>
            <person name="Deusch O."/>
            <person name="O'Flynn C."/>
            <person name="Davis I."/>
            <person name="Jospin G."/>
            <person name="Darling A.E."/>
            <person name="Coil D.A."/>
            <person name="Alexiev A."/>
            <person name="Horsfall A."/>
            <person name="Kirkwood N."/>
            <person name="Harris S."/>
            <person name="Eisen J.A."/>
        </authorList>
    </citation>
    <scope>NUCLEOTIDE SEQUENCE [LARGE SCALE GENOMIC DNA]</scope>
    <source>
        <strain evidence="3">COT-052 OH3439</strain>
    </source>
</reference>
<evidence type="ECO:0000313" key="3">
    <source>
        <dbReference type="Proteomes" id="UP000030146"/>
    </source>
</evidence>
<accession>A0A0A2FR86</accession>
<keyword evidence="3" id="KW-1185">Reference proteome</keyword>
<evidence type="ECO:0008006" key="4">
    <source>
        <dbReference type="Google" id="ProtNLM"/>
    </source>
</evidence>
<organism evidence="2 3">
    <name type="scientific">Porphyromonas gulae</name>
    <dbReference type="NCBI Taxonomy" id="111105"/>
    <lineage>
        <taxon>Bacteria</taxon>
        <taxon>Pseudomonadati</taxon>
        <taxon>Bacteroidota</taxon>
        <taxon>Bacteroidia</taxon>
        <taxon>Bacteroidales</taxon>
        <taxon>Porphyromonadaceae</taxon>
        <taxon>Porphyromonas</taxon>
    </lineage>
</organism>
<protein>
    <recommendedName>
        <fullName evidence="4">Lipoprotein</fullName>
    </recommendedName>
</protein>
<proteinExistence type="predicted"/>
<dbReference type="EMBL" id="JRAK01000026">
    <property type="protein sequence ID" value="KGN93513.1"/>
    <property type="molecule type" value="Genomic_DNA"/>
</dbReference>
<feature type="signal peptide" evidence="1">
    <location>
        <begin position="1"/>
        <end position="19"/>
    </location>
</feature>
<comment type="caution">
    <text evidence="2">The sequence shown here is derived from an EMBL/GenBank/DDBJ whole genome shotgun (WGS) entry which is preliminary data.</text>
</comment>
<name>A0A0A2FR86_9PORP</name>
<feature type="chain" id="PRO_5001987525" description="Lipoprotein" evidence="1">
    <location>
        <begin position="20"/>
        <end position="325"/>
    </location>
</feature>
<evidence type="ECO:0000313" key="2">
    <source>
        <dbReference type="EMBL" id="KGN93513.1"/>
    </source>
</evidence>
<keyword evidence="1" id="KW-0732">Signal</keyword>
<dbReference type="Proteomes" id="UP000030146">
    <property type="component" value="Unassembled WGS sequence"/>
</dbReference>
<sequence length="325" mass="38028">MKNCTILISLFCLVGCMHAQVKTKTQEEMEQEKTKMEALIKKERTRVKTYAEKPAYYLQVNKTGCRLLIRVNDIPLGYSFVEDEGESMLYPINNVLLGSGRHTVSIEVYPRTGEALVAKDAVVNIKVVHYREKLVGMPETIEELDAPEDIGTLKTPLYRDSLSFEASLPFDFKYILTQAKDLRKVPHLEEKVLTHYNKVRQMMIDGQYYEYHKMRLPTTWPLTEMSYLGEEGLRKAYIDEDRKFRFLCNPIDRIVLPIENYEMVVCGNGKLVYLRRKMELDEVLRVEYYKTEEEKKAYPDERTYVSSKFIALYMPADGEELVELY</sequence>
<gene>
    <name evidence="2" type="ORF">HR15_01605</name>
</gene>
<evidence type="ECO:0000256" key="1">
    <source>
        <dbReference type="SAM" id="SignalP"/>
    </source>
</evidence>